<dbReference type="OrthoDB" id="67540at2759"/>
<dbReference type="RefSeq" id="XP_001644819.1">
    <property type="nucleotide sequence ID" value="XM_001644769.1"/>
</dbReference>
<dbReference type="Proteomes" id="UP000000267">
    <property type="component" value="Unassembled WGS sequence"/>
</dbReference>
<dbReference type="InterPro" id="IPR040096">
    <property type="entry name" value="Ric1"/>
</dbReference>
<accession>A7TL86</accession>
<dbReference type="PANTHER" id="PTHR22746">
    <property type="entry name" value="RAB6A-GEF COMPLEX PARTNER PROTEIN 1"/>
    <property type="match status" value="1"/>
</dbReference>
<feature type="domain" description="RIC1 C-terminal alpha solenoid region" evidence="3">
    <location>
        <begin position="781"/>
        <end position="978"/>
    </location>
</feature>
<dbReference type="GO" id="GO:0006886">
    <property type="term" value="P:intracellular protein transport"/>
    <property type="evidence" value="ECO:0007669"/>
    <property type="project" value="InterPro"/>
</dbReference>
<dbReference type="KEGG" id="vpo:Kpol_1041p19"/>
<dbReference type="PANTHER" id="PTHR22746:SF10">
    <property type="entry name" value="GUANINE NUCLEOTIDE EXCHANGE FACTOR SUBUNIT RIC1"/>
    <property type="match status" value="1"/>
</dbReference>
<dbReference type="STRING" id="436907.A7TL86"/>
<dbReference type="GO" id="GO:0005829">
    <property type="term" value="C:cytosol"/>
    <property type="evidence" value="ECO:0007669"/>
    <property type="project" value="TreeGrafter"/>
</dbReference>
<dbReference type="InParanoid" id="A7TL86"/>
<keyword evidence="5" id="KW-1185">Reference proteome</keyword>
<dbReference type="AlphaFoldDB" id="A7TL86"/>
<dbReference type="GO" id="GO:0042147">
    <property type="term" value="P:retrograde transport, endosome to Golgi"/>
    <property type="evidence" value="ECO:0007669"/>
    <property type="project" value="TreeGrafter"/>
</dbReference>
<dbReference type="Pfam" id="PF07064">
    <property type="entry name" value="RIC1"/>
    <property type="match status" value="1"/>
</dbReference>
<evidence type="ECO:0000313" key="4">
    <source>
        <dbReference type="EMBL" id="EDO16961.1"/>
    </source>
</evidence>
<dbReference type="eggNOG" id="KOG2006">
    <property type="taxonomic scope" value="Eukaryota"/>
</dbReference>
<dbReference type="PhylomeDB" id="A7TL86"/>
<dbReference type="GO" id="GO:0034066">
    <property type="term" value="C:Ric1-Rgp1 guanyl-nucleotide exchange factor complex"/>
    <property type="evidence" value="ECO:0007669"/>
    <property type="project" value="InterPro"/>
</dbReference>
<protein>
    <recommendedName>
        <fullName evidence="3">RIC1 C-terminal alpha solenoid region domain-containing protein</fullName>
    </recommendedName>
</protein>
<evidence type="ECO:0000259" key="3">
    <source>
        <dbReference type="Pfam" id="PF07064"/>
    </source>
</evidence>
<keyword evidence="2" id="KW-0472">Membrane</keyword>
<dbReference type="InterPro" id="IPR009771">
    <property type="entry name" value="RIC1_C"/>
</dbReference>
<comment type="subcellular location">
    <subcellularLocation>
        <location evidence="1">Membrane</location>
    </subcellularLocation>
</comment>
<dbReference type="EMBL" id="DS480413">
    <property type="protein sequence ID" value="EDO16961.1"/>
    <property type="molecule type" value="Genomic_DNA"/>
</dbReference>
<gene>
    <name evidence="4" type="ORF">Kpol_1041p19</name>
</gene>
<organism evidence="5">
    <name type="scientific">Vanderwaltozyma polyspora (strain ATCC 22028 / DSM 70294 / BCRC 21397 / CBS 2163 / NBRC 10782 / NRRL Y-8283 / UCD 57-17)</name>
    <name type="common">Kluyveromyces polysporus</name>
    <dbReference type="NCBI Taxonomy" id="436907"/>
    <lineage>
        <taxon>Eukaryota</taxon>
        <taxon>Fungi</taxon>
        <taxon>Dikarya</taxon>
        <taxon>Ascomycota</taxon>
        <taxon>Saccharomycotina</taxon>
        <taxon>Saccharomycetes</taxon>
        <taxon>Saccharomycetales</taxon>
        <taxon>Saccharomycetaceae</taxon>
        <taxon>Vanderwaltozyma</taxon>
    </lineage>
</organism>
<sequence length="988" mass="114537">MDILPTGIPQLSHIPQRKNALPDGVNDDSILQILPLKHANVVVMLTSTRLLVYNFKPLALVACHERSVDSINEFGMNKLLCNSEIFMDDSKGTQFNLLELLPINRGKNVLYIITENNFVMAYQILKGATENSIYHEYGIPVYNVSGESDFVDQQLDDAFDDDTLIVFEKNKSNKVIQNGYATKKEKGLLQYLTSNSNTLEELPIKRVELRLRIILKFEFEIHEALGFKSIVYDGEPNINDNLILLSKDGAHILYMHEFKLIRMDFILVPNSISLRLLSKQLFILSKDTANQNYKFNEIDVKQKVIKKSLPLDSKTVDNSFTLNQHLVLKSQSDMIYYDIPSENITFQWNARNKIQYCGKINDTCILIISDHYELYIYSTFGNIIYSTNIDEFALSETKITGHIYMDMKLILTTDNGSYQVWSFMEEYPQLSINFRGMKPVIMGDTLNNIIVFSAASDSYLKNDIIPLSKLPTKTLNNYCPLIRVTNNMKLMAVYIANKDILLIQNLFSDRWYTFSVDTIIEMQWLSNNYLICHIRRDDHSDYLICLRFPLDIDYDEDISKYSIWEYEIPKEFKMINFFVNTTFRYKPIQRKGVKPGEADALTTQLMKTGEIILAFANHISVIDIISTVHPSGFNIIKRFHPHAVFHPEDTRMILCMKWVTNFRDGLLLFSENKIYKVVGNKKDNCQKTVVANNIECILDIVKDNIYFIKENSIVSYSLENLWNNDKEDIQFPINDDFYPLCVSPEIAVTHGIYCTKSSDRLLFKIKHSLFLDVVINSRLNGDANIIDINSEYQQFHHYEFSLEKILSYKIIENAKLDIIVDLIKQFSGIPLKDEINDDNANSSLLRIISNCLRKIETKYWNKLFQELNITPRELLTACIKTNETKTLGILFFVFLNYNQEEFINDLKGETQTVATGNSKVSENSLEYVYKDEELMYEILKLLVTDASKCVDRQKATESWDICFQLIRFLRNLDKENNTNLVENAMEML</sequence>
<reference evidence="4 5" key="1">
    <citation type="journal article" date="2007" name="Proc. Natl. Acad. Sci. U.S.A.">
        <title>Independent sorting-out of thousands of duplicated gene pairs in two yeast species descended from a whole-genome duplication.</title>
        <authorList>
            <person name="Scannell D.R."/>
            <person name="Frank A.C."/>
            <person name="Conant G.C."/>
            <person name="Byrne K.P."/>
            <person name="Woolfit M."/>
            <person name="Wolfe K.H."/>
        </authorList>
    </citation>
    <scope>NUCLEOTIDE SEQUENCE [LARGE SCALE GENOMIC DNA]</scope>
    <source>
        <strain evidence="5">ATCC 22028 / DSM 70294 / BCRC 21397 / CBS 2163 / NBRC 10782 / NRRL Y-8283 / UCD 57-17</strain>
    </source>
</reference>
<proteinExistence type="predicted"/>
<evidence type="ECO:0000256" key="2">
    <source>
        <dbReference type="ARBA" id="ARBA00023136"/>
    </source>
</evidence>
<name>A7TL86_VANPO</name>
<evidence type="ECO:0000313" key="5">
    <source>
        <dbReference type="Proteomes" id="UP000000267"/>
    </source>
</evidence>
<dbReference type="GeneID" id="5545146"/>
<dbReference type="HOGENOM" id="CLU_325467_0_0_1"/>
<evidence type="ECO:0000256" key="1">
    <source>
        <dbReference type="ARBA" id="ARBA00004370"/>
    </source>
</evidence>
<dbReference type="GO" id="GO:0000139">
    <property type="term" value="C:Golgi membrane"/>
    <property type="evidence" value="ECO:0007669"/>
    <property type="project" value="TreeGrafter"/>
</dbReference>